<organism evidence="1 2">
    <name type="scientific">Allochromatium tepidum</name>
    <dbReference type="NCBI Taxonomy" id="553982"/>
    <lineage>
        <taxon>Bacteria</taxon>
        <taxon>Pseudomonadati</taxon>
        <taxon>Pseudomonadota</taxon>
        <taxon>Gammaproteobacteria</taxon>
        <taxon>Chromatiales</taxon>
        <taxon>Chromatiaceae</taxon>
        <taxon>Allochromatium</taxon>
    </lineage>
</organism>
<proteinExistence type="predicted"/>
<gene>
    <name evidence="1" type="ORF">Atep_30570</name>
</gene>
<keyword evidence="1" id="KW-0614">Plasmid</keyword>
<keyword evidence="2" id="KW-1185">Reference proteome</keyword>
<name>A0ABN6GEJ8_9GAMM</name>
<dbReference type="RefSeq" id="WP_213382299.1">
    <property type="nucleotide sequence ID" value="NZ_AP024564.1"/>
</dbReference>
<dbReference type="Proteomes" id="UP000680679">
    <property type="component" value="Plasmid pAt1"/>
</dbReference>
<accession>A0ABN6GEJ8</accession>
<dbReference type="EMBL" id="AP024564">
    <property type="protein sequence ID" value="BCU08380.1"/>
    <property type="molecule type" value="Genomic_DNA"/>
</dbReference>
<geneLocation type="plasmid" evidence="1 2">
    <name>pAt1</name>
</geneLocation>
<evidence type="ECO:0000313" key="2">
    <source>
        <dbReference type="Proteomes" id="UP000680679"/>
    </source>
</evidence>
<protein>
    <submittedName>
        <fullName evidence="1">Uncharacterized protein</fullName>
    </submittedName>
</protein>
<evidence type="ECO:0000313" key="1">
    <source>
        <dbReference type="EMBL" id="BCU08380.1"/>
    </source>
</evidence>
<sequence>MLRPLLRVSSLSDAIESGAAYIADMAQRFGDHSPIISLGRLPDGGTALVRSSQPLQDAPCPLHPLTQPIPAWLINRRKLAVPTKHAD</sequence>
<reference evidence="1 2" key="1">
    <citation type="submission" date="2021-04" db="EMBL/GenBank/DDBJ databases">
        <title>Complete genome sequencing of Allochromatium tepidum strain NZ.</title>
        <authorList>
            <person name="Tsukatani Y."/>
            <person name="Mori H."/>
        </authorList>
    </citation>
    <scope>NUCLEOTIDE SEQUENCE [LARGE SCALE GENOMIC DNA]</scope>
    <source>
        <strain evidence="1 2">NZ</strain>
        <plasmid evidence="1 2">pAt1</plasmid>
    </source>
</reference>